<dbReference type="Proteomes" id="UP000006903">
    <property type="component" value="Chromosome"/>
</dbReference>
<organism evidence="2 3">
    <name type="scientific">Desulfurococcus amylolyticus (strain DSM 18924 / JCM 16383 / VKM B-2413 / 1221n)</name>
    <name type="common">Desulfurococcus kamchatkensis</name>
    <dbReference type="NCBI Taxonomy" id="490899"/>
    <lineage>
        <taxon>Archaea</taxon>
        <taxon>Thermoproteota</taxon>
        <taxon>Thermoprotei</taxon>
        <taxon>Desulfurococcales</taxon>
        <taxon>Desulfurococcaceae</taxon>
        <taxon>Desulfurococcus</taxon>
    </lineage>
</organism>
<accession>B8D596</accession>
<keyword evidence="1" id="KW-0812">Transmembrane</keyword>
<keyword evidence="1" id="KW-0472">Membrane</keyword>
<evidence type="ECO:0000313" key="3">
    <source>
        <dbReference type="Proteomes" id="UP000006903"/>
    </source>
</evidence>
<dbReference type="NCBIfam" id="TIGR01300">
    <property type="entry name" value="CPA3_mnhG_phaG"/>
    <property type="match status" value="1"/>
</dbReference>
<keyword evidence="1" id="KW-1133">Transmembrane helix</keyword>
<dbReference type="eggNOG" id="arCOG03082">
    <property type="taxonomic scope" value="Archaea"/>
</dbReference>
<name>B8D596_DESA1</name>
<dbReference type="GeneID" id="7171799"/>
<reference evidence="2 3" key="1">
    <citation type="journal article" date="2009" name="J. Bacteriol.">
        <title>Complete genome sequence of the anaerobic, protein-degrading hyperthermophilic crenarchaeon Desulfurococcus kamchatkensis.</title>
        <authorList>
            <person name="Ravin N.V."/>
            <person name="Mardanov A.V."/>
            <person name="Beletsky A.V."/>
            <person name="Kublanov I.V."/>
            <person name="Kolganova T.V."/>
            <person name="Lebedinsky A.V."/>
            <person name="Chernyh N.A."/>
            <person name="Bonch-Osmolovskaya E.A."/>
            <person name="Skryabin K.G."/>
        </authorList>
    </citation>
    <scope>NUCLEOTIDE SEQUENCE [LARGE SCALE GENOMIC DNA]</scope>
    <source>
        <strain evidence="3">DSM 18924 / JCM 16383 / VKM B-2413 / 1221n</strain>
    </source>
</reference>
<dbReference type="Pfam" id="PF03334">
    <property type="entry name" value="PhaG_MnhG_YufB"/>
    <property type="match status" value="1"/>
</dbReference>
<dbReference type="EMBL" id="CP001140">
    <property type="protein sequence ID" value="ACL11277.1"/>
    <property type="molecule type" value="Genomic_DNA"/>
</dbReference>
<proteinExistence type="predicted"/>
<dbReference type="PANTHER" id="PTHR34703">
    <property type="entry name" value="ANTIPORTER SUBUNIT MNHG2-RELATED"/>
    <property type="match status" value="1"/>
</dbReference>
<dbReference type="HOGENOM" id="CLU_121334_0_2_2"/>
<feature type="transmembrane region" description="Helical" evidence="1">
    <location>
        <begin position="6"/>
        <end position="29"/>
    </location>
</feature>
<gene>
    <name evidence="2" type="ordered locus">DKAM_0951</name>
</gene>
<dbReference type="PANTHER" id="PTHR34703:SF1">
    <property type="entry name" value="ANTIPORTER SUBUNIT MNHG2-RELATED"/>
    <property type="match status" value="1"/>
</dbReference>
<dbReference type="AlphaFoldDB" id="B8D596"/>
<feature type="transmembrane region" description="Helical" evidence="1">
    <location>
        <begin position="67"/>
        <end position="87"/>
    </location>
</feature>
<feature type="transmembrane region" description="Helical" evidence="1">
    <location>
        <begin position="41"/>
        <end position="61"/>
    </location>
</feature>
<dbReference type="KEGG" id="dka:DKAM_0951"/>
<dbReference type="RefSeq" id="WP_012608618.1">
    <property type="nucleotide sequence ID" value="NC_011766.1"/>
</dbReference>
<dbReference type="InterPro" id="IPR005133">
    <property type="entry name" value="PhaG_MnhG_YufB"/>
</dbReference>
<dbReference type="STRING" id="490899.DKAM_0951"/>
<protein>
    <submittedName>
        <fullName evidence="2">Multisubunit Na+/H+ antiporter, MnhG subunit</fullName>
    </submittedName>
</protein>
<dbReference type="GO" id="GO:0015385">
    <property type="term" value="F:sodium:proton antiporter activity"/>
    <property type="evidence" value="ECO:0007669"/>
    <property type="project" value="TreeGrafter"/>
</dbReference>
<evidence type="ECO:0000256" key="1">
    <source>
        <dbReference type="SAM" id="Phobius"/>
    </source>
</evidence>
<sequence length="123" mass="13028">MIDLILFYIGLGLTIIGGVLDIIASIGFFRLKDFYMRLHAATVGTIGGGFYPLIGLAIIALSLDVDIYFKAYMSGVCLIAAVLIALGTPAGSHILARAAYHSGEAKPIITVDRLREDKGGDGK</sequence>
<evidence type="ECO:0000313" key="2">
    <source>
        <dbReference type="EMBL" id="ACL11277.1"/>
    </source>
</evidence>